<keyword evidence="14" id="KW-0229">DNA integration</keyword>
<evidence type="ECO:0000256" key="8">
    <source>
        <dbReference type="ARBA" id="ARBA00022741"/>
    </source>
</evidence>
<keyword evidence="7" id="KW-0479">Metal-binding</keyword>
<dbReference type="GO" id="GO:0005524">
    <property type="term" value="F:ATP binding"/>
    <property type="evidence" value="ECO:0007669"/>
    <property type="project" value="UniProtKB-KW"/>
</dbReference>
<evidence type="ECO:0000256" key="4">
    <source>
        <dbReference type="ARBA" id="ARBA00022670"/>
    </source>
</evidence>
<evidence type="ECO:0000256" key="6">
    <source>
        <dbReference type="ARBA" id="ARBA00022722"/>
    </source>
</evidence>
<keyword evidence="12" id="KW-0460">Magnesium</keyword>
<dbReference type="InterPro" id="IPR054722">
    <property type="entry name" value="PolX-like_BBD"/>
</dbReference>
<reference evidence="23 24" key="1">
    <citation type="submission" date="2017-11" db="EMBL/GenBank/DDBJ databases">
        <title>De novo assembly and phasing of dikaryotic genomes from two isolates of Puccinia coronata f. sp. avenae, the causal agent of oat crown rust.</title>
        <authorList>
            <person name="Miller M.E."/>
            <person name="Zhang Y."/>
            <person name="Omidvar V."/>
            <person name="Sperschneider J."/>
            <person name="Schwessinger B."/>
            <person name="Raley C."/>
            <person name="Palmer J.M."/>
            <person name="Garnica D."/>
            <person name="Upadhyaya N."/>
            <person name="Rathjen J."/>
            <person name="Taylor J.M."/>
            <person name="Park R.F."/>
            <person name="Dodds P.N."/>
            <person name="Hirsch C.D."/>
            <person name="Kianian S.F."/>
            <person name="Figueroa M."/>
        </authorList>
    </citation>
    <scope>NUCLEOTIDE SEQUENCE [LARGE SCALE GENOMIC DNA]</scope>
    <source>
        <strain evidence="23">12SD80</strain>
    </source>
</reference>
<dbReference type="GO" id="GO:0003964">
    <property type="term" value="F:RNA-directed DNA polymerase activity"/>
    <property type="evidence" value="ECO:0007669"/>
    <property type="project" value="UniProtKB-KW"/>
</dbReference>
<keyword evidence="2" id="KW-0815">Transposition</keyword>
<dbReference type="GO" id="GO:0006508">
    <property type="term" value="P:proteolysis"/>
    <property type="evidence" value="ECO:0007669"/>
    <property type="project" value="UniProtKB-KW"/>
</dbReference>
<feature type="domain" description="Integrase catalytic" evidence="22">
    <location>
        <begin position="482"/>
        <end position="648"/>
    </location>
</feature>
<dbReference type="InterPro" id="IPR036397">
    <property type="entry name" value="RNaseH_sf"/>
</dbReference>
<dbReference type="PANTHER" id="PTHR42648:SF11">
    <property type="entry name" value="TRANSPOSON TY4-P GAG-POL POLYPROTEIN"/>
    <property type="match status" value="1"/>
</dbReference>
<keyword evidence="6" id="KW-0540">Nuclease</keyword>
<dbReference type="GO" id="GO:0006310">
    <property type="term" value="P:DNA recombination"/>
    <property type="evidence" value="ECO:0007669"/>
    <property type="project" value="UniProtKB-KW"/>
</dbReference>
<proteinExistence type="predicted"/>
<gene>
    <name evidence="23" type="ORF">PCASD_05550</name>
</gene>
<evidence type="ECO:0000256" key="12">
    <source>
        <dbReference type="ARBA" id="ARBA00022842"/>
    </source>
</evidence>
<name>A0A2N5UVT6_9BASI</name>
<dbReference type="Proteomes" id="UP000235392">
    <property type="component" value="Unassembled WGS sequence"/>
</dbReference>
<dbReference type="GO" id="GO:0003723">
    <property type="term" value="F:RNA binding"/>
    <property type="evidence" value="ECO:0007669"/>
    <property type="project" value="UniProtKB-KW"/>
</dbReference>
<dbReference type="GO" id="GO:0003887">
    <property type="term" value="F:DNA-directed DNA polymerase activity"/>
    <property type="evidence" value="ECO:0007669"/>
    <property type="project" value="UniProtKB-KW"/>
</dbReference>
<evidence type="ECO:0000313" key="24">
    <source>
        <dbReference type="Proteomes" id="UP000235392"/>
    </source>
</evidence>
<evidence type="ECO:0000256" key="9">
    <source>
        <dbReference type="ARBA" id="ARBA00022759"/>
    </source>
</evidence>
<keyword evidence="9" id="KW-0255">Endonuclease</keyword>
<dbReference type="GO" id="GO:0005634">
    <property type="term" value="C:nucleus"/>
    <property type="evidence" value="ECO:0007669"/>
    <property type="project" value="UniProtKB-ARBA"/>
</dbReference>
<dbReference type="PANTHER" id="PTHR42648">
    <property type="entry name" value="TRANSPOSASE, PUTATIVE-RELATED"/>
    <property type="match status" value="1"/>
</dbReference>
<keyword evidence="17" id="KW-0917">Virion maturation</keyword>
<evidence type="ECO:0000256" key="19">
    <source>
        <dbReference type="ARBA" id="ARBA00048173"/>
    </source>
</evidence>
<evidence type="ECO:0000256" key="10">
    <source>
        <dbReference type="ARBA" id="ARBA00022801"/>
    </source>
</evidence>
<evidence type="ECO:0000256" key="16">
    <source>
        <dbReference type="ARBA" id="ARBA00022932"/>
    </source>
</evidence>
<keyword evidence="16" id="KW-0808">Transferase</keyword>
<protein>
    <recommendedName>
        <fullName evidence="22">Integrase catalytic domain-containing protein</fullName>
    </recommendedName>
</protein>
<comment type="catalytic activity">
    <reaction evidence="20">
        <text>DNA(n) + a 2'-deoxyribonucleoside 5'-triphosphate = DNA(n+1) + diphosphate</text>
        <dbReference type="Rhea" id="RHEA:22508"/>
        <dbReference type="Rhea" id="RHEA-COMP:17339"/>
        <dbReference type="Rhea" id="RHEA-COMP:17340"/>
        <dbReference type="ChEBI" id="CHEBI:33019"/>
        <dbReference type="ChEBI" id="CHEBI:61560"/>
        <dbReference type="ChEBI" id="CHEBI:173112"/>
        <dbReference type="EC" id="2.7.7.7"/>
    </reaction>
</comment>
<dbReference type="Gene3D" id="3.30.420.10">
    <property type="entry name" value="Ribonuclease H-like superfamily/Ribonuclease H"/>
    <property type="match status" value="1"/>
</dbReference>
<dbReference type="GO" id="GO:0008233">
    <property type="term" value="F:peptidase activity"/>
    <property type="evidence" value="ECO:0007669"/>
    <property type="project" value="UniProtKB-KW"/>
</dbReference>
<evidence type="ECO:0000256" key="1">
    <source>
        <dbReference type="ARBA" id="ARBA00002180"/>
    </source>
</evidence>
<evidence type="ECO:0000256" key="11">
    <source>
        <dbReference type="ARBA" id="ARBA00022840"/>
    </source>
</evidence>
<sequence>MSSSNQDITSICLHTEKLDVDNFSTWRWGIINTLAYKNLNGYILAPHTPEMKAATNYDIKRKQVTNFIRLHLSYSNLDCFVPNIMDYNPKALWDSTVSHFAAKTVENSANALDCLFDSQFLEGEMENSVTAFCAAFRRVVEISAKFDRKSLEAVAVVFALKQLPASFAVFRQLQFASFKDDEIKFDDFLTELEVELRRQAKAQLQQASAARALAVSRLPASQAPTPFPAPTPASVPPPAASSNKRQGWRPPPCANGVHDPTCTTHTKENCWHLYPHKEMEHYQKAIDRVKSRSNPTASLGVSTDLSDTIILDSGASGHFLKHKAYFHTLSATSSSVFGANGAAIPILGFGPATIHTMAGPVQLSLAYYLPQLSNSLITLTHYVCLGFSVFLAADNTRFECRWGAEVIFTGTTQENVLLIDTNPLHALSIKLPEPIDIHRALGHPSLPYLSKAFPNLRVSELACEDCNCAKMHKQPFSGVFPTFENPLDCVHMDLCGPITPALRGGNLYFLKIINGFTKYQFIYPMRCKSSTFNLFASFLCQAENFTGRKLKQVVSNNGGKFCNKPFASLFDERGIQHLTSAPYTLEQNPLAERGNRTTVKKARALLSTSGLPLQWWGRQFNLVLQEKKKRGSKLAPSRVEAIFINYDVHHHTYKLWVPKTSELVVSHHI</sequence>
<evidence type="ECO:0000256" key="17">
    <source>
        <dbReference type="ARBA" id="ARBA00023113"/>
    </source>
</evidence>
<feature type="compositionally biased region" description="Pro residues" evidence="21">
    <location>
        <begin position="225"/>
        <end position="239"/>
    </location>
</feature>
<dbReference type="InterPro" id="IPR039537">
    <property type="entry name" value="Retrotran_Ty1/copia-like"/>
</dbReference>
<evidence type="ECO:0000256" key="5">
    <source>
        <dbReference type="ARBA" id="ARBA00022695"/>
    </source>
</evidence>
<dbReference type="GO" id="GO:0032196">
    <property type="term" value="P:transposition"/>
    <property type="evidence" value="ECO:0007669"/>
    <property type="project" value="UniProtKB-KW"/>
</dbReference>
<dbReference type="EMBL" id="PGCI01000085">
    <property type="protein sequence ID" value="PLW41870.1"/>
    <property type="molecule type" value="Genomic_DNA"/>
</dbReference>
<keyword evidence="11" id="KW-0067">ATP-binding</keyword>
<keyword evidence="3" id="KW-1188">Viral release from host cell</keyword>
<dbReference type="GO" id="GO:0046872">
    <property type="term" value="F:metal ion binding"/>
    <property type="evidence" value="ECO:0007669"/>
    <property type="project" value="UniProtKB-KW"/>
</dbReference>
<dbReference type="Pfam" id="PF00665">
    <property type="entry name" value="rve"/>
    <property type="match status" value="1"/>
</dbReference>
<organism evidence="23 24">
    <name type="scientific">Puccinia coronata f. sp. avenae</name>
    <dbReference type="NCBI Taxonomy" id="200324"/>
    <lineage>
        <taxon>Eukaryota</taxon>
        <taxon>Fungi</taxon>
        <taxon>Dikarya</taxon>
        <taxon>Basidiomycota</taxon>
        <taxon>Pucciniomycotina</taxon>
        <taxon>Pucciniomycetes</taxon>
        <taxon>Pucciniales</taxon>
        <taxon>Pucciniaceae</taxon>
        <taxon>Puccinia</taxon>
    </lineage>
</organism>
<dbReference type="SUPFAM" id="SSF53098">
    <property type="entry name" value="Ribonuclease H-like"/>
    <property type="match status" value="1"/>
</dbReference>
<dbReference type="GO" id="GO:0004519">
    <property type="term" value="F:endonuclease activity"/>
    <property type="evidence" value="ECO:0007669"/>
    <property type="project" value="UniProtKB-KW"/>
</dbReference>
<keyword evidence="4" id="KW-0645">Protease</keyword>
<evidence type="ECO:0000256" key="3">
    <source>
        <dbReference type="ARBA" id="ARBA00022612"/>
    </source>
</evidence>
<keyword evidence="16" id="KW-0239">DNA-directed DNA polymerase</keyword>
<evidence type="ECO:0000313" key="23">
    <source>
        <dbReference type="EMBL" id="PLW41870.1"/>
    </source>
</evidence>
<evidence type="ECO:0000256" key="7">
    <source>
        <dbReference type="ARBA" id="ARBA00022723"/>
    </source>
</evidence>
<keyword evidence="8" id="KW-0547">Nucleotide-binding</keyword>
<dbReference type="InterPro" id="IPR012337">
    <property type="entry name" value="RNaseH-like_sf"/>
</dbReference>
<keyword evidence="13" id="KW-0694">RNA-binding</keyword>
<evidence type="ECO:0000256" key="15">
    <source>
        <dbReference type="ARBA" id="ARBA00022918"/>
    </source>
</evidence>
<keyword evidence="15" id="KW-0695">RNA-directed DNA polymerase</keyword>
<keyword evidence="10" id="KW-0378">Hydrolase</keyword>
<comment type="caution">
    <text evidence="23">The sequence shown here is derived from an EMBL/GenBank/DDBJ whole genome shotgun (WGS) entry which is preliminary data.</text>
</comment>
<keyword evidence="5" id="KW-0548">Nucleotidyltransferase</keyword>
<dbReference type="PROSITE" id="PS50994">
    <property type="entry name" value="INTEGRASE"/>
    <property type="match status" value="1"/>
</dbReference>
<evidence type="ECO:0000256" key="18">
    <source>
        <dbReference type="ARBA" id="ARBA00023172"/>
    </source>
</evidence>
<dbReference type="GO" id="GO:0015074">
    <property type="term" value="P:DNA integration"/>
    <property type="evidence" value="ECO:0007669"/>
    <property type="project" value="UniProtKB-KW"/>
</dbReference>
<evidence type="ECO:0000256" key="2">
    <source>
        <dbReference type="ARBA" id="ARBA00022578"/>
    </source>
</evidence>
<dbReference type="Pfam" id="PF22936">
    <property type="entry name" value="Pol_BBD"/>
    <property type="match status" value="1"/>
</dbReference>
<evidence type="ECO:0000259" key="22">
    <source>
        <dbReference type="PROSITE" id="PS50994"/>
    </source>
</evidence>
<comment type="catalytic activity">
    <reaction evidence="19">
        <text>DNA(n) + a 2'-deoxyribonucleoside 5'-triphosphate = DNA(n+1) + diphosphate</text>
        <dbReference type="Rhea" id="RHEA:22508"/>
        <dbReference type="Rhea" id="RHEA-COMP:17339"/>
        <dbReference type="Rhea" id="RHEA-COMP:17340"/>
        <dbReference type="ChEBI" id="CHEBI:33019"/>
        <dbReference type="ChEBI" id="CHEBI:61560"/>
        <dbReference type="ChEBI" id="CHEBI:173112"/>
        <dbReference type="EC" id="2.7.7.49"/>
    </reaction>
</comment>
<dbReference type="AlphaFoldDB" id="A0A2N5UVT6"/>
<comment type="function">
    <text evidence="1">The aspartyl protease (PR) mediates the proteolytic cleavages of the Gag and Gag-Pol polyproteins after assembly of the VLP.</text>
</comment>
<evidence type="ECO:0000256" key="14">
    <source>
        <dbReference type="ARBA" id="ARBA00022908"/>
    </source>
</evidence>
<evidence type="ECO:0000256" key="20">
    <source>
        <dbReference type="ARBA" id="ARBA00049244"/>
    </source>
</evidence>
<keyword evidence="18" id="KW-0233">DNA recombination</keyword>
<dbReference type="InterPro" id="IPR001584">
    <property type="entry name" value="Integrase_cat-core"/>
</dbReference>
<feature type="region of interest" description="Disordered" evidence="21">
    <location>
        <begin position="221"/>
        <end position="252"/>
    </location>
</feature>
<evidence type="ECO:0000256" key="21">
    <source>
        <dbReference type="SAM" id="MobiDB-lite"/>
    </source>
</evidence>
<evidence type="ECO:0000256" key="13">
    <source>
        <dbReference type="ARBA" id="ARBA00022884"/>
    </source>
</evidence>
<accession>A0A2N5UVT6</accession>